<reference evidence="1 2" key="1">
    <citation type="submission" date="2024-01" db="EMBL/GenBank/DDBJ databases">
        <title>The genomes of 5 underutilized Papilionoideae crops provide insights into root nodulation and disease resistanc.</title>
        <authorList>
            <person name="Jiang F."/>
        </authorList>
    </citation>
    <scope>NUCLEOTIDE SEQUENCE [LARGE SCALE GENOMIC DNA]</scope>
    <source>
        <strain evidence="1">JINMINGXINNONG_FW02</strain>
        <tissue evidence="1">Leaves</tissue>
    </source>
</reference>
<dbReference type="AlphaFoldDB" id="A0AAN9QUK0"/>
<protein>
    <submittedName>
        <fullName evidence="1">Uncharacterized protein</fullName>
    </submittedName>
</protein>
<accession>A0AAN9QUK0</accession>
<sequence length="98" mass="10798">MIIENHCKEAFRIPSSAVHMDIQGMLKLTLSSLVASFFVVNELPHTRRPSAASEEKCKRRNDKTTLVAAFSAKTKVVMAVTIVTQKRRGAVIGCKSLP</sequence>
<evidence type="ECO:0000313" key="1">
    <source>
        <dbReference type="EMBL" id="KAK7348407.1"/>
    </source>
</evidence>
<dbReference type="Proteomes" id="UP001374584">
    <property type="component" value="Unassembled WGS sequence"/>
</dbReference>
<comment type="caution">
    <text evidence="1">The sequence shown here is derived from an EMBL/GenBank/DDBJ whole genome shotgun (WGS) entry which is preliminary data.</text>
</comment>
<dbReference type="EMBL" id="JAYMYR010000008">
    <property type="protein sequence ID" value="KAK7348407.1"/>
    <property type="molecule type" value="Genomic_DNA"/>
</dbReference>
<name>A0AAN9QUK0_PHACN</name>
<organism evidence="1 2">
    <name type="scientific">Phaseolus coccineus</name>
    <name type="common">Scarlet runner bean</name>
    <name type="synonym">Phaseolus multiflorus</name>
    <dbReference type="NCBI Taxonomy" id="3886"/>
    <lineage>
        <taxon>Eukaryota</taxon>
        <taxon>Viridiplantae</taxon>
        <taxon>Streptophyta</taxon>
        <taxon>Embryophyta</taxon>
        <taxon>Tracheophyta</taxon>
        <taxon>Spermatophyta</taxon>
        <taxon>Magnoliopsida</taxon>
        <taxon>eudicotyledons</taxon>
        <taxon>Gunneridae</taxon>
        <taxon>Pentapetalae</taxon>
        <taxon>rosids</taxon>
        <taxon>fabids</taxon>
        <taxon>Fabales</taxon>
        <taxon>Fabaceae</taxon>
        <taxon>Papilionoideae</taxon>
        <taxon>50 kb inversion clade</taxon>
        <taxon>NPAAA clade</taxon>
        <taxon>indigoferoid/millettioid clade</taxon>
        <taxon>Phaseoleae</taxon>
        <taxon>Phaseolus</taxon>
    </lineage>
</organism>
<evidence type="ECO:0000313" key="2">
    <source>
        <dbReference type="Proteomes" id="UP001374584"/>
    </source>
</evidence>
<proteinExistence type="predicted"/>
<keyword evidence="2" id="KW-1185">Reference proteome</keyword>
<gene>
    <name evidence="1" type="ORF">VNO80_22963</name>
</gene>